<evidence type="ECO:0000259" key="1">
    <source>
        <dbReference type="PROSITE" id="PS51379"/>
    </source>
</evidence>
<dbReference type="GeneID" id="71964903"/>
<dbReference type="RefSeq" id="WP_248564864.1">
    <property type="nucleotide sequence ID" value="NZ_AP025698.1"/>
</dbReference>
<dbReference type="InterPro" id="IPR017900">
    <property type="entry name" value="4Fe4S_Fe_S_CS"/>
</dbReference>
<dbReference type="SUPFAM" id="SSF54862">
    <property type="entry name" value="4Fe-4S ferredoxins"/>
    <property type="match status" value="1"/>
</dbReference>
<name>A0ABM7YCF2_9EURY</name>
<feature type="domain" description="4Fe-4S ferredoxin-type" evidence="1">
    <location>
        <begin position="1"/>
        <end position="29"/>
    </location>
</feature>
<gene>
    <name evidence="2" type="ORF">MTTB_03900</name>
</gene>
<dbReference type="Pfam" id="PF13187">
    <property type="entry name" value="Fer4_9"/>
    <property type="match status" value="1"/>
</dbReference>
<feature type="domain" description="4Fe-4S ferredoxin-type" evidence="1">
    <location>
        <begin position="36"/>
        <end position="66"/>
    </location>
</feature>
<proteinExistence type="predicted"/>
<accession>A0ABM7YCF2</accession>
<evidence type="ECO:0000313" key="3">
    <source>
        <dbReference type="Proteomes" id="UP000831817"/>
    </source>
</evidence>
<keyword evidence="3" id="KW-1185">Reference proteome</keyword>
<dbReference type="PROSITE" id="PS00198">
    <property type="entry name" value="4FE4S_FER_1"/>
    <property type="match status" value="2"/>
</dbReference>
<organism evidence="2 3">
    <name type="scientific">Methanothermobacter tenebrarum</name>
    <dbReference type="NCBI Taxonomy" id="680118"/>
    <lineage>
        <taxon>Archaea</taxon>
        <taxon>Methanobacteriati</taxon>
        <taxon>Methanobacteriota</taxon>
        <taxon>Methanomada group</taxon>
        <taxon>Methanobacteria</taxon>
        <taxon>Methanobacteriales</taxon>
        <taxon>Methanobacteriaceae</taxon>
        <taxon>Methanothermobacter</taxon>
    </lineage>
</organism>
<dbReference type="PANTHER" id="PTHR43122:SF1">
    <property type="entry name" value="IRON-SULFUR-BINDING PROTEIN"/>
    <property type="match status" value="1"/>
</dbReference>
<dbReference type="PROSITE" id="PS51379">
    <property type="entry name" value="4FE4S_FER_2"/>
    <property type="match status" value="2"/>
</dbReference>
<sequence length="67" mass="7663">MIRIDPELCKGCNICIEFCPEKVYEESDTLNKRGVYVPVPEHEDRCKKCKICILFCPDQAIAVDENG</sequence>
<dbReference type="InterPro" id="IPR017896">
    <property type="entry name" value="4Fe4S_Fe-S-bd"/>
</dbReference>
<dbReference type="EMBL" id="AP025698">
    <property type="protein sequence ID" value="BDH79011.1"/>
    <property type="molecule type" value="Genomic_DNA"/>
</dbReference>
<dbReference type="PANTHER" id="PTHR43122">
    <property type="entry name" value="FERREDOXIN SUBUNIT OF PYRUVATE:FLAVODOXIN OXIDOREDUCTASE-RELATED"/>
    <property type="match status" value="1"/>
</dbReference>
<protein>
    <submittedName>
        <fullName evidence="2">Ferredoxin</fullName>
    </submittedName>
</protein>
<evidence type="ECO:0000313" key="2">
    <source>
        <dbReference type="EMBL" id="BDH79011.1"/>
    </source>
</evidence>
<dbReference type="Proteomes" id="UP000831817">
    <property type="component" value="Chromosome"/>
</dbReference>
<dbReference type="Gene3D" id="3.30.70.20">
    <property type="match status" value="1"/>
</dbReference>
<reference evidence="2 3" key="1">
    <citation type="submission" date="2022-04" db="EMBL/GenBank/DDBJ databases">
        <title>Complete genome of Methanothermobacter tenebrarum strain RMAS.</title>
        <authorList>
            <person name="Nakamura K."/>
            <person name="Oshima K."/>
            <person name="Hattori M."/>
            <person name="Kamagata Y."/>
            <person name="Takamizawa K."/>
        </authorList>
    </citation>
    <scope>NUCLEOTIDE SEQUENCE [LARGE SCALE GENOMIC DNA]</scope>
    <source>
        <strain evidence="2 3">RMAS</strain>
    </source>
</reference>